<accession>A0A4Y2T0T5</accession>
<reference evidence="2 3" key="1">
    <citation type="journal article" date="2019" name="Sci. Rep.">
        <title>Orb-weaving spider Araneus ventricosus genome elucidates the spidroin gene catalogue.</title>
        <authorList>
            <person name="Kono N."/>
            <person name="Nakamura H."/>
            <person name="Ohtoshi R."/>
            <person name="Moran D.A.P."/>
            <person name="Shinohara A."/>
            <person name="Yoshida Y."/>
            <person name="Fujiwara M."/>
            <person name="Mori M."/>
            <person name="Tomita M."/>
            <person name="Arakawa K."/>
        </authorList>
    </citation>
    <scope>NUCLEOTIDE SEQUENCE [LARGE SCALE GENOMIC DNA]</scope>
</reference>
<comment type="caution">
    <text evidence="2">The sequence shown here is derived from an EMBL/GenBank/DDBJ whole genome shotgun (WGS) entry which is preliminary data.</text>
</comment>
<name>A0A4Y2T0T5_ARAVE</name>
<feature type="compositionally biased region" description="Basic and acidic residues" evidence="1">
    <location>
        <begin position="77"/>
        <end position="93"/>
    </location>
</feature>
<keyword evidence="3" id="KW-1185">Reference proteome</keyword>
<dbReference type="Proteomes" id="UP000499080">
    <property type="component" value="Unassembled WGS sequence"/>
</dbReference>
<evidence type="ECO:0000256" key="1">
    <source>
        <dbReference type="SAM" id="MobiDB-lite"/>
    </source>
</evidence>
<sequence>MTGRTLELALPLVKLPHRYYITPPTSPCLEQFGSFPVWMNGGSVESGAGSIHGSSHIKNLLMNLPSLSTTRGAFSGHDSDLDRESGDASHEDDSFFPNPTRMVANSFILGKGKAENLQFEWILTDWSPCTKSCGASGIQVIKTLFGTPRICLRIPLGNYK</sequence>
<dbReference type="EMBL" id="BGPR01025363">
    <property type="protein sequence ID" value="GBN94202.1"/>
    <property type="molecule type" value="Genomic_DNA"/>
</dbReference>
<organism evidence="2 3">
    <name type="scientific">Araneus ventricosus</name>
    <name type="common">Orbweaver spider</name>
    <name type="synonym">Epeira ventricosa</name>
    <dbReference type="NCBI Taxonomy" id="182803"/>
    <lineage>
        <taxon>Eukaryota</taxon>
        <taxon>Metazoa</taxon>
        <taxon>Ecdysozoa</taxon>
        <taxon>Arthropoda</taxon>
        <taxon>Chelicerata</taxon>
        <taxon>Arachnida</taxon>
        <taxon>Araneae</taxon>
        <taxon>Araneomorphae</taxon>
        <taxon>Entelegynae</taxon>
        <taxon>Araneoidea</taxon>
        <taxon>Araneidae</taxon>
        <taxon>Araneus</taxon>
    </lineage>
</organism>
<dbReference type="OrthoDB" id="5948003at2759"/>
<gene>
    <name evidence="2" type="ORF">AVEN_21498_1</name>
</gene>
<feature type="region of interest" description="Disordered" evidence="1">
    <location>
        <begin position="75"/>
        <end position="95"/>
    </location>
</feature>
<evidence type="ECO:0000313" key="3">
    <source>
        <dbReference type="Proteomes" id="UP000499080"/>
    </source>
</evidence>
<evidence type="ECO:0000313" key="2">
    <source>
        <dbReference type="EMBL" id="GBN94202.1"/>
    </source>
</evidence>
<proteinExistence type="predicted"/>
<protein>
    <recommendedName>
        <fullName evidence="4">ADAMTS/ADAMTS-like Spacer 1 domain-containing protein</fullName>
    </recommendedName>
</protein>
<dbReference type="AlphaFoldDB" id="A0A4Y2T0T5"/>
<evidence type="ECO:0008006" key="4">
    <source>
        <dbReference type="Google" id="ProtNLM"/>
    </source>
</evidence>